<evidence type="ECO:0000256" key="2">
    <source>
        <dbReference type="SAM" id="MobiDB-lite"/>
    </source>
</evidence>
<dbReference type="InParanoid" id="A0A078AMI4"/>
<feature type="compositionally biased region" description="Polar residues" evidence="2">
    <location>
        <begin position="532"/>
        <end position="556"/>
    </location>
</feature>
<keyword evidence="1" id="KW-0175">Coiled coil</keyword>
<keyword evidence="4" id="KW-1185">Reference proteome</keyword>
<sequence>MRSKDQDFEKQKALLQQKINLYQQEIQELEEKEQSQKRLYDKMISALDQSDSNKITNDEIQEYQRKISDLELELEKSKSEYKMRILMLQDDLNTERQILMNLRQENDLLNLKVKEMQSSYEIQITEKNLKIKQLEESLLRKDEQRRQLLDLKEQDHQGKLAKLLQETKDKLDQLQNLKQTELECQKQLFDQKYLDLKVQNDEENQVFAIENANLKTRITEMDEIIKEKERQIEKLKTEQSNQIQIGQLASQFEQFRLQSQEGNGKYLQEKEELRQKADKMEKLYIKTKAEFKTQLSVLEMNNKQLTSKIQSQQIVVDQMDVIREELKKYKKIVNTYKEKDSKFETKIKDQQKVYLEQEDNLKKDLEIYKSQNKKLKVEIEQIKIMSAKVKDDIEKLKLDHIKEISNYKQSIEKLRSKLKRYTLSSQNNCNNPNTVINASITLSGNQQNIQFDQENQPYYEDMSEYQSSLALHKYNKHSQITQENNKRDNLGYSKHQPYSSTLSGNNILISTNSQTQKNVELSRQKSAGKLTSKAQSSKTFNLSSTNEQVNSNSNKGSLIETKPMNNRNKSPLSQIMTDSNIRSSTNMRSSLIATPKDKYQLINNQSNNRNQEPQTVSDYMIKPQSNKMYDTNQLAKSISQLNFGLQNRHRMTQNFSMVDSNLQTSILPSPYEPVQTEHDIQHNKMEIIHQDMKQNHYVDQVKSLKKEIQKLVTVLMQKEGKLPENQKFTNGQFVIKVHNKNKKKKKDITVDQYEDATMVVDELSEDLNLLDDREKKDKSNRVLDQQGYSPRQLFNIYPSLSPRGIFDKFN</sequence>
<feature type="compositionally biased region" description="Polar residues" evidence="2">
    <location>
        <begin position="563"/>
        <end position="572"/>
    </location>
</feature>
<dbReference type="Proteomes" id="UP000039865">
    <property type="component" value="Unassembled WGS sequence"/>
</dbReference>
<evidence type="ECO:0000313" key="3">
    <source>
        <dbReference type="EMBL" id="CDW83131.1"/>
    </source>
</evidence>
<reference evidence="3 4" key="1">
    <citation type="submission" date="2014-06" db="EMBL/GenBank/DDBJ databases">
        <authorList>
            <person name="Swart Estienne"/>
        </authorList>
    </citation>
    <scope>NUCLEOTIDE SEQUENCE [LARGE SCALE GENOMIC DNA]</scope>
    <source>
        <strain evidence="3 4">130c</strain>
    </source>
</reference>
<dbReference type="PROSITE" id="PS00018">
    <property type="entry name" value="EF_HAND_1"/>
    <property type="match status" value="1"/>
</dbReference>
<feature type="coiled-coil region" evidence="1">
    <location>
        <begin position="5"/>
        <end position="184"/>
    </location>
</feature>
<dbReference type="InterPro" id="IPR018247">
    <property type="entry name" value="EF_Hand_1_Ca_BS"/>
</dbReference>
<evidence type="ECO:0000313" key="4">
    <source>
        <dbReference type="Proteomes" id="UP000039865"/>
    </source>
</evidence>
<accession>A0A078AMI4</accession>
<dbReference type="EMBL" id="CCKQ01011558">
    <property type="protein sequence ID" value="CDW83131.1"/>
    <property type="molecule type" value="Genomic_DNA"/>
</dbReference>
<protein>
    <recommendedName>
        <fullName evidence="5">EF-hand domain-containing protein</fullName>
    </recommendedName>
</protein>
<proteinExistence type="predicted"/>
<organism evidence="3 4">
    <name type="scientific">Stylonychia lemnae</name>
    <name type="common">Ciliate</name>
    <dbReference type="NCBI Taxonomy" id="5949"/>
    <lineage>
        <taxon>Eukaryota</taxon>
        <taxon>Sar</taxon>
        <taxon>Alveolata</taxon>
        <taxon>Ciliophora</taxon>
        <taxon>Intramacronucleata</taxon>
        <taxon>Spirotrichea</taxon>
        <taxon>Stichotrichia</taxon>
        <taxon>Sporadotrichida</taxon>
        <taxon>Oxytrichidae</taxon>
        <taxon>Stylonychinae</taxon>
        <taxon>Stylonychia</taxon>
    </lineage>
</organism>
<feature type="coiled-coil region" evidence="1">
    <location>
        <begin position="211"/>
        <end position="424"/>
    </location>
</feature>
<dbReference type="AlphaFoldDB" id="A0A078AMI4"/>
<gene>
    <name evidence="3" type="primary">Contig5739.g6140</name>
    <name evidence="3" type="ORF">STYLEM_12170</name>
</gene>
<dbReference type="OMA" id="IMSAKVK"/>
<name>A0A078AMI4_STYLE</name>
<evidence type="ECO:0008006" key="5">
    <source>
        <dbReference type="Google" id="ProtNLM"/>
    </source>
</evidence>
<evidence type="ECO:0000256" key="1">
    <source>
        <dbReference type="SAM" id="Coils"/>
    </source>
</evidence>
<feature type="region of interest" description="Disordered" evidence="2">
    <location>
        <begin position="524"/>
        <end position="572"/>
    </location>
</feature>